<reference evidence="2 3" key="1">
    <citation type="submission" date="2019-05" db="EMBL/GenBank/DDBJ databases">
        <title>Another draft genome of Portunus trituberculatus and its Hox gene families provides insights of decapod evolution.</title>
        <authorList>
            <person name="Jeong J.-H."/>
            <person name="Song I."/>
            <person name="Kim S."/>
            <person name="Choi T."/>
            <person name="Kim D."/>
            <person name="Ryu S."/>
            <person name="Kim W."/>
        </authorList>
    </citation>
    <scope>NUCLEOTIDE SEQUENCE [LARGE SCALE GENOMIC DNA]</scope>
    <source>
        <tissue evidence="2">Muscle</tissue>
    </source>
</reference>
<keyword evidence="3" id="KW-1185">Reference proteome</keyword>
<keyword evidence="1" id="KW-0732">Signal</keyword>
<proteinExistence type="predicted"/>
<dbReference type="Proteomes" id="UP000324222">
    <property type="component" value="Unassembled WGS sequence"/>
</dbReference>
<protein>
    <submittedName>
        <fullName evidence="2">Uncharacterized protein</fullName>
    </submittedName>
</protein>
<name>A0A5B7HDX9_PORTR</name>
<sequence length="61" mass="6776">MCSSFKSVNSGVSKAFVLLPTLFLLFINDLNQTSCPTHSYTDDTTLYLWTFFSETTIPSGS</sequence>
<dbReference type="AlphaFoldDB" id="A0A5B7HDX9"/>
<feature type="signal peptide" evidence="1">
    <location>
        <begin position="1"/>
        <end position="32"/>
    </location>
</feature>
<feature type="chain" id="PRO_5022891366" evidence="1">
    <location>
        <begin position="33"/>
        <end position="61"/>
    </location>
</feature>
<evidence type="ECO:0000313" key="2">
    <source>
        <dbReference type="EMBL" id="MPC70961.1"/>
    </source>
</evidence>
<evidence type="ECO:0000313" key="3">
    <source>
        <dbReference type="Proteomes" id="UP000324222"/>
    </source>
</evidence>
<accession>A0A5B7HDX9</accession>
<evidence type="ECO:0000256" key="1">
    <source>
        <dbReference type="SAM" id="SignalP"/>
    </source>
</evidence>
<dbReference type="EMBL" id="VSRR010032030">
    <property type="protein sequence ID" value="MPC70961.1"/>
    <property type="molecule type" value="Genomic_DNA"/>
</dbReference>
<organism evidence="2 3">
    <name type="scientific">Portunus trituberculatus</name>
    <name type="common">Swimming crab</name>
    <name type="synonym">Neptunus trituberculatus</name>
    <dbReference type="NCBI Taxonomy" id="210409"/>
    <lineage>
        <taxon>Eukaryota</taxon>
        <taxon>Metazoa</taxon>
        <taxon>Ecdysozoa</taxon>
        <taxon>Arthropoda</taxon>
        <taxon>Crustacea</taxon>
        <taxon>Multicrustacea</taxon>
        <taxon>Malacostraca</taxon>
        <taxon>Eumalacostraca</taxon>
        <taxon>Eucarida</taxon>
        <taxon>Decapoda</taxon>
        <taxon>Pleocyemata</taxon>
        <taxon>Brachyura</taxon>
        <taxon>Eubrachyura</taxon>
        <taxon>Portunoidea</taxon>
        <taxon>Portunidae</taxon>
        <taxon>Portuninae</taxon>
        <taxon>Portunus</taxon>
    </lineage>
</organism>
<gene>
    <name evidence="2" type="ORF">E2C01_065227</name>
</gene>
<comment type="caution">
    <text evidence="2">The sequence shown here is derived from an EMBL/GenBank/DDBJ whole genome shotgun (WGS) entry which is preliminary data.</text>
</comment>